<name>A0A0F9AXU1_9ZZZZ</name>
<accession>A0A0F9AXU1</accession>
<reference evidence="1" key="1">
    <citation type="journal article" date="2015" name="Nature">
        <title>Complex archaea that bridge the gap between prokaryotes and eukaryotes.</title>
        <authorList>
            <person name="Spang A."/>
            <person name="Saw J.H."/>
            <person name="Jorgensen S.L."/>
            <person name="Zaremba-Niedzwiedzka K."/>
            <person name="Martijn J."/>
            <person name="Lind A.E."/>
            <person name="van Eijk R."/>
            <person name="Schleper C."/>
            <person name="Guy L."/>
            <person name="Ettema T.J."/>
        </authorList>
    </citation>
    <scope>NUCLEOTIDE SEQUENCE</scope>
</reference>
<gene>
    <name evidence="1" type="ORF">LCGC14_2795820</name>
</gene>
<feature type="non-terminal residue" evidence="1">
    <location>
        <position position="82"/>
    </location>
</feature>
<protein>
    <submittedName>
        <fullName evidence="1">Uncharacterized protein</fullName>
    </submittedName>
</protein>
<comment type="caution">
    <text evidence="1">The sequence shown here is derived from an EMBL/GenBank/DDBJ whole genome shotgun (WGS) entry which is preliminary data.</text>
</comment>
<dbReference type="AlphaFoldDB" id="A0A0F9AXU1"/>
<dbReference type="EMBL" id="LAZR01052334">
    <property type="protein sequence ID" value="KKK83199.1"/>
    <property type="molecule type" value="Genomic_DNA"/>
</dbReference>
<organism evidence="1">
    <name type="scientific">marine sediment metagenome</name>
    <dbReference type="NCBI Taxonomy" id="412755"/>
    <lineage>
        <taxon>unclassified sequences</taxon>
        <taxon>metagenomes</taxon>
        <taxon>ecological metagenomes</taxon>
    </lineage>
</organism>
<sequence length="82" mass="9306">MSQQLQHDPVPLGGPCQRCGLKYTVKTAYIPCFVEDDTYGTWLARLPEEARELAAAALFIRTRLEFYDDVAAKMREKGVPEE</sequence>
<evidence type="ECO:0000313" key="1">
    <source>
        <dbReference type="EMBL" id="KKK83199.1"/>
    </source>
</evidence>
<proteinExistence type="predicted"/>